<evidence type="ECO:0000259" key="2">
    <source>
        <dbReference type="PROSITE" id="PS50911"/>
    </source>
</evidence>
<organism evidence="3 4">
    <name type="scientific">Carboxylicivirga marina</name>
    <dbReference type="NCBI Taxonomy" id="2800988"/>
    <lineage>
        <taxon>Bacteria</taxon>
        <taxon>Pseudomonadati</taxon>
        <taxon>Bacteroidota</taxon>
        <taxon>Bacteroidia</taxon>
        <taxon>Marinilabiliales</taxon>
        <taxon>Marinilabiliaceae</taxon>
        <taxon>Carboxylicivirga</taxon>
    </lineage>
</organism>
<gene>
    <name evidence="3" type="ORF">JIV24_05130</name>
</gene>
<keyword evidence="1" id="KW-0472">Membrane</keyword>
<dbReference type="Pfam" id="PF05257">
    <property type="entry name" value="CHAP"/>
    <property type="match status" value="1"/>
</dbReference>
<evidence type="ECO:0000313" key="3">
    <source>
        <dbReference type="EMBL" id="MBK3516717.1"/>
    </source>
</evidence>
<keyword evidence="1" id="KW-0812">Transmembrane</keyword>
<feature type="transmembrane region" description="Helical" evidence="1">
    <location>
        <begin position="94"/>
        <end position="112"/>
    </location>
</feature>
<dbReference type="RefSeq" id="WP_200463948.1">
    <property type="nucleotide sequence ID" value="NZ_JAENRR010000008.1"/>
</dbReference>
<name>A0ABS1HGD7_9BACT</name>
<keyword evidence="4" id="KW-1185">Reference proteome</keyword>
<evidence type="ECO:0000256" key="1">
    <source>
        <dbReference type="SAM" id="Phobius"/>
    </source>
</evidence>
<feature type="transmembrane region" description="Helical" evidence="1">
    <location>
        <begin position="53"/>
        <end position="74"/>
    </location>
</feature>
<keyword evidence="1" id="KW-1133">Transmembrane helix</keyword>
<proteinExistence type="predicted"/>
<dbReference type="Proteomes" id="UP000605676">
    <property type="component" value="Unassembled WGS sequence"/>
</dbReference>
<evidence type="ECO:0000313" key="4">
    <source>
        <dbReference type="Proteomes" id="UP000605676"/>
    </source>
</evidence>
<dbReference type="InterPro" id="IPR007921">
    <property type="entry name" value="CHAP_dom"/>
</dbReference>
<sequence>MKDFFKTFKEELTVIPLLIIGFFALNMGLSYLFPNNAFFDFFSEMENIAYSVVRFIVVLALAWVGVRVIFPNVFKFLKNEFYPNFPKLETQFKYKLATAIFLVFVLASAITAKAQDNTRHELLKNLTEQLDVREVTANSSPMIDTYLQSVGFDYPVPWCAAFVSWNLNQLDVDNPNSAWSPSFARDKDVIWRNKTRGIQPKCSDVVTFYYARLKRVGHVGFFIKESKSGYFITIEGNTNGGGSREGDGVYMKKRPPGKVFAISRYIKEV</sequence>
<accession>A0ABS1HGD7</accession>
<protein>
    <submittedName>
        <fullName evidence="3">CHAP domain-containing protein</fullName>
    </submittedName>
</protein>
<dbReference type="EMBL" id="JAENRR010000008">
    <property type="protein sequence ID" value="MBK3516717.1"/>
    <property type="molecule type" value="Genomic_DNA"/>
</dbReference>
<feature type="transmembrane region" description="Helical" evidence="1">
    <location>
        <begin position="12"/>
        <end position="33"/>
    </location>
</feature>
<feature type="domain" description="Peptidase C51" evidence="2">
    <location>
        <begin position="134"/>
        <end position="267"/>
    </location>
</feature>
<dbReference type="PROSITE" id="PS50911">
    <property type="entry name" value="CHAP"/>
    <property type="match status" value="1"/>
</dbReference>
<comment type="caution">
    <text evidence="3">The sequence shown here is derived from an EMBL/GenBank/DDBJ whole genome shotgun (WGS) entry which is preliminary data.</text>
</comment>
<reference evidence="3 4" key="1">
    <citation type="submission" date="2021-01" db="EMBL/GenBank/DDBJ databases">
        <title>Carboxyliciviraga sp.nov., isolated from coastal sediments.</title>
        <authorList>
            <person name="Lu D."/>
            <person name="Zhang T."/>
        </authorList>
    </citation>
    <scope>NUCLEOTIDE SEQUENCE [LARGE SCALE GENOMIC DNA]</scope>
    <source>
        <strain evidence="3 4">N1Y132</strain>
    </source>
</reference>